<dbReference type="PANTHER" id="PTHR34396">
    <property type="entry name" value="OS03G0264950 PROTEIN-RELATED"/>
    <property type="match status" value="1"/>
</dbReference>
<name>A0A8T0TXM1_PANVG</name>
<evidence type="ECO:0000313" key="2">
    <source>
        <dbReference type="EMBL" id="KAG2615550.1"/>
    </source>
</evidence>
<dbReference type="InterPro" id="IPR053031">
    <property type="entry name" value="Cuticle_assoc_protein"/>
</dbReference>
<dbReference type="Proteomes" id="UP000823388">
    <property type="component" value="Chromosome 3N"/>
</dbReference>
<keyword evidence="3" id="KW-1185">Reference proteome</keyword>
<comment type="caution">
    <text evidence="2">The sequence shown here is derived from an EMBL/GenBank/DDBJ whole genome shotgun (WGS) entry which is preliminary data.</text>
</comment>
<dbReference type="GO" id="GO:1990837">
    <property type="term" value="F:sequence-specific double-stranded DNA binding"/>
    <property type="evidence" value="ECO:0007669"/>
    <property type="project" value="TreeGrafter"/>
</dbReference>
<dbReference type="EMBL" id="CM029042">
    <property type="protein sequence ID" value="KAG2615550.1"/>
    <property type="molecule type" value="Genomic_DNA"/>
</dbReference>
<feature type="region of interest" description="Disordered" evidence="1">
    <location>
        <begin position="45"/>
        <end position="76"/>
    </location>
</feature>
<reference evidence="2" key="1">
    <citation type="submission" date="2020-05" db="EMBL/GenBank/DDBJ databases">
        <title>WGS assembly of Panicum virgatum.</title>
        <authorList>
            <person name="Lovell J.T."/>
            <person name="Jenkins J."/>
            <person name="Shu S."/>
            <person name="Juenger T.E."/>
            <person name="Schmutz J."/>
        </authorList>
    </citation>
    <scope>NUCLEOTIDE SEQUENCE</scope>
    <source>
        <strain evidence="2">AP13</strain>
    </source>
</reference>
<dbReference type="SUPFAM" id="SSF57667">
    <property type="entry name" value="beta-beta-alpha zinc fingers"/>
    <property type="match status" value="1"/>
</dbReference>
<organism evidence="2 3">
    <name type="scientific">Panicum virgatum</name>
    <name type="common">Blackwell switchgrass</name>
    <dbReference type="NCBI Taxonomy" id="38727"/>
    <lineage>
        <taxon>Eukaryota</taxon>
        <taxon>Viridiplantae</taxon>
        <taxon>Streptophyta</taxon>
        <taxon>Embryophyta</taxon>
        <taxon>Tracheophyta</taxon>
        <taxon>Spermatophyta</taxon>
        <taxon>Magnoliopsida</taxon>
        <taxon>Liliopsida</taxon>
        <taxon>Poales</taxon>
        <taxon>Poaceae</taxon>
        <taxon>PACMAD clade</taxon>
        <taxon>Panicoideae</taxon>
        <taxon>Panicodae</taxon>
        <taxon>Paniceae</taxon>
        <taxon>Panicinae</taxon>
        <taxon>Panicum</taxon>
        <taxon>Panicum sect. Hiantes</taxon>
    </lineage>
</organism>
<dbReference type="AlphaFoldDB" id="A0A8T0TXM1"/>
<proteinExistence type="predicted"/>
<sequence>MAGSDEETVEVGMNEERRLCGLAGDDDEDNMEEDRAALFGATADDAIPVDGDGEHVEELPAPDGNSAKRPRPSTSPVWADYEKLFKEIKGKTVRYGARCLHCSKVYSAFSSGGTGHLSRHILVCVKKRSCVYHIFRIHF</sequence>
<dbReference type="SMART" id="SM00614">
    <property type="entry name" value="ZnF_BED"/>
    <property type="match status" value="1"/>
</dbReference>
<gene>
    <name evidence="2" type="ORF">PVAP13_3NG080900</name>
</gene>
<evidence type="ECO:0000256" key="1">
    <source>
        <dbReference type="SAM" id="MobiDB-lite"/>
    </source>
</evidence>
<dbReference type="PANTHER" id="PTHR34396:SF25">
    <property type="entry name" value="BOUNDARY ELEMENT ASSOCIATED FACTOR"/>
    <property type="match status" value="1"/>
</dbReference>
<dbReference type="GO" id="GO:0005634">
    <property type="term" value="C:nucleus"/>
    <property type="evidence" value="ECO:0007669"/>
    <property type="project" value="TreeGrafter"/>
</dbReference>
<evidence type="ECO:0008006" key="4">
    <source>
        <dbReference type="Google" id="ProtNLM"/>
    </source>
</evidence>
<dbReference type="GO" id="GO:0006357">
    <property type="term" value="P:regulation of transcription by RNA polymerase II"/>
    <property type="evidence" value="ECO:0007669"/>
    <property type="project" value="TreeGrafter"/>
</dbReference>
<feature type="region of interest" description="Disordered" evidence="1">
    <location>
        <begin position="1"/>
        <end position="33"/>
    </location>
</feature>
<accession>A0A8T0TXM1</accession>
<protein>
    <recommendedName>
        <fullName evidence="4">BED-type domain-containing protein</fullName>
    </recommendedName>
</protein>
<dbReference type="InterPro" id="IPR036236">
    <property type="entry name" value="Znf_C2H2_sf"/>
</dbReference>
<evidence type="ECO:0000313" key="3">
    <source>
        <dbReference type="Proteomes" id="UP000823388"/>
    </source>
</evidence>